<dbReference type="GO" id="GO:0042393">
    <property type="term" value="F:histone binding"/>
    <property type="evidence" value="ECO:0007669"/>
    <property type="project" value="EnsemblFungi"/>
</dbReference>
<dbReference type="SUPFAM" id="SSF143113">
    <property type="entry name" value="NAP-like"/>
    <property type="match status" value="1"/>
</dbReference>
<evidence type="ECO:0000313" key="6">
    <source>
        <dbReference type="Proteomes" id="UP000000599"/>
    </source>
</evidence>
<dbReference type="Gene3D" id="3.30.1120.90">
    <property type="entry name" value="Nucleosome assembly protein"/>
    <property type="match status" value="1"/>
</dbReference>
<dbReference type="InterPro" id="IPR037231">
    <property type="entry name" value="NAP-like_sf"/>
</dbReference>
<accession>Q6BPC3</accession>
<feature type="compositionally biased region" description="Acidic residues" evidence="4">
    <location>
        <begin position="233"/>
        <end position="256"/>
    </location>
</feature>
<dbReference type="GO" id="GO:0042802">
    <property type="term" value="F:identical protein binding"/>
    <property type="evidence" value="ECO:0007669"/>
    <property type="project" value="EnsemblFungi"/>
</dbReference>
<evidence type="ECO:0000313" key="5">
    <source>
        <dbReference type="EMBL" id="CAG88193.2"/>
    </source>
</evidence>
<organism evidence="5 6">
    <name type="scientific">Debaryomyces hansenii (strain ATCC 36239 / CBS 767 / BCRC 21394 / JCM 1990 / NBRC 0083 / IGC 2968)</name>
    <name type="common">Yeast</name>
    <name type="synonym">Torulaspora hansenii</name>
    <dbReference type="NCBI Taxonomy" id="284592"/>
    <lineage>
        <taxon>Eukaryota</taxon>
        <taxon>Fungi</taxon>
        <taxon>Dikarya</taxon>
        <taxon>Ascomycota</taxon>
        <taxon>Saccharomycotina</taxon>
        <taxon>Pichiomycetes</taxon>
        <taxon>Debaryomycetaceae</taxon>
        <taxon>Debaryomyces</taxon>
    </lineage>
</organism>
<dbReference type="eggNOG" id="KOG1508">
    <property type="taxonomic scope" value="Eukaryota"/>
</dbReference>
<dbReference type="OMA" id="PGKEFPN"/>
<evidence type="ECO:0000256" key="1">
    <source>
        <dbReference type="ARBA" id="ARBA00009947"/>
    </source>
</evidence>
<keyword evidence="6" id="KW-1185">Reference proteome</keyword>
<dbReference type="GO" id="GO:0010698">
    <property type="term" value="F:acetyltransferase activator activity"/>
    <property type="evidence" value="ECO:0007669"/>
    <property type="project" value="EnsemblFungi"/>
</dbReference>
<evidence type="ECO:0000256" key="4">
    <source>
        <dbReference type="SAM" id="MobiDB-lite"/>
    </source>
</evidence>
<dbReference type="STRING" id="284592.Q6BPC3"/>
<feature type="region of interest" description="Disordered" evidence="4">
    <location>
        <begin position="229"/>
        <end position="281"/>
    </location>
</feature>
<dbReference type="GO" id="GO:0006335">
    <property type="term" value="P:DNA replication-dependent chromatin assembly"/>
    <property type="evidence" value="ECO:0007669"/>
    <property type="project" value="EnsemblFungi"/>
</dbReference>
<dbReference type="FunCoup" id="Q6BPC3">
    <property type="interactions" value="616"/>
</dbReference>
<dbReference type="InParanoid" id="Q6BPC3"/>
<dbReference type="OrthoDB" id="19419at2759"/>
<dbReference type="Proteomes" id="UP000000599">
    <property type="component" value="Chromosome E"/>
</dbReference>
<name>Q6BPC3_DEBHA</name>
<evidence type="ECO:0000256" key="3">
    <source>
        <dbReference type="SAM" id="Coils"/>
    </source>
</evidence>
<protein>
    <submittedName>
        <fullName evidence="5">DEHA2E14784p</fullName>
    </submittedName>
</protein>
<reference evidence="5 6" key="1">
    <citation type="journal article" date="2004" name="Nature">
        <title>Genome evolution in yeasts.</title>
        <authorList>
            <consortium name="Genolevures"/>
            <person name="Dujon B."/>
            <person name="Sherman D."/>
            <person name="Fischer G."/>
            <person name="Durrens P."/>
            <person name="Casaregola S."/>
            <person name="Lafontaine I."/>
            <person name="de Montigny J."/>
            <person name="Marck C."/>
            <person name="Neuveglise C."/>
            <person name="Talla E."/>
            <person name="Goffard N."/>
            <person name="Frangeul L."/>
            <person name="Aigle M."/>
            <person name="Anthouard V."/>
            <person name="Babour A."/>
            <person name="Barbe V."/>
            <person name="Barnay S."/>
            <person name="Blanchin S."/>
            <person name="Beckerich J.M."/>
            <person name="Beyne E."/>
            <person name="Bleykasten C."/>
            <person name="Boisrame A."/>
            <person name="Boyer J."/>
            <person name="Cattolico L."/>
            <person name="Confanioleri F."/>
            <person name="de Daruvar A."/>
            <person name="Despons L."/>
            <person name="Fabre E."/>
            <person name="Fairhead C."/>
            <person name="Ferry-Dumazet H."/>
            <person name="Groppi A."/>
            <person name="Hantraye F."/>
            <person name="Hennequin C."/>
            <person name="Jauniaux N."/>
            <person name="Joyet P."/>
            <person name="Kachouri R."/>
            <person name="Kerrest A."/>
            <person name="Koszul R."/>
            <person name="Lemaire M."/>
            <person name="Lesur I."/>
            <person name="Ma L."/>
            <person name="Muller H."/>
            <person name="Nicaud J.M."/>
            <person name="Nikolski M."/>
            <person name="Oztas S."/>
            <person name="Ozier-Kalogeropoulos O."/>
            <person name="Pellenz S."/>
            <person name="Potier S."/>
            <person name="Richard G.F."/>
            <person name="Straub M.L."/>
            <person name="Suleau A."/>
            <person name="Swennene D."/>
            <person name="Tekaia F."/>
            <person name="Wesolowski-Louvel M."/>
            <person name="Westhof E."/>
            <person name="Wirth B."/>
            <person name="Zeniou-Meyer M."/>
            <person name="Zivanovic I."/>
            <person name="Bolotin-Fukuhara M."/>
            <person name="Thierry A."/>
            <person name="Bouchier C."/>
            <person name="Caudron B."/>
            <person name="Scarpelli C."/>
            <person name="Gaillardin C."/>
            <person name="Weissenbach J."/>
            <person name="Wincker P."/>
            <person name="Souciet J.L."/>
        </authorList>
    </citation>
    <scope>NUCLEOTIDE SEQUENCE [LARGE SCALE GENOMIC DNA]</scope>
    <source>
        <strain evidence="6">ATCC 36239 / CBS 767 / BCRC 21394 / JCM 1990 / NBRC 0083 / IGC 2968</strain>
    </source>
</reference>
<dbReference type="GeneID" id="2902677"/>
<dbReference type="RefSeq" id="XP_459947.2">
    <property type="nucleotide sequence ID" value="XM_459947.2"/>
</dbReference>
<dbReference type="KEGG" id="dha:DEHA2E14784g"/>
<feature type="coiled-coil region" evidence="3">
    <location>
        <begin position="15"/>
        <end position="42"/>
    </location>
</feature>
<keyword evidence="3" id="KW-0175">Coiled coil</keyword>
<dbReference type="InterPro" id="IPR002164">
    <property type="entry name" value="NAP_family"/>
</dbReference>
<dbReference type="GO" id="GO:0006334">
    <property type="term" value="P:nucleosome assembly"/>
    <property type="evidence" value="ECO:0007669"/>
    <property type="project" value="EnsemblFungi"/>
</dbReference>
<dbReference type="VEuPathDB" id="FungiDB:DEHA2E14784g"/>
<dbReference type="GO" id="GO:0006303">
    <property type="term" value="P:double-strand break repair via nonhomologous end joining"/>
    <property type="evidence" value="ECO:0007669"/>
    <property type="project" value="EnsemblFungi"/>
</dbReference>
<dbReference type="GO" id="GO:0005829">
    <property type="term" value="C:cytosol"/>
    <property type="evidence" value="ECO:0007669"/>
    <property type="project" value="EnsemblFungi"/>
</dbReference>
<dbReference type="GO" id="GO:0070775">
    <property type="term" value="C:H3 histone acetyltransferase complex"/>
    <property type="evidence" value="ECO:0007669"/>
    <property type="project" value="EnsemblFungi"/>
</dbReference>
<dbReference type="EMBL" id="CR382137">
    <property type="protein sequence ID" value="CAG88193.2"/>
    <property type="molecule type" value="Genomic_DNA"/>
</dbReference>
<sequence length="281" mass="32480">MAKNEESVEKDSQMLEQCLIGLAECEQEMDKAEIDASVYRIRKTQSIYKKRRQILTQIPQFWYIVLAENDDFPDYVSGDDLKYIEYITDIYVHYKVADTESSENPRDFSITVAFKDDENGEPLVPTQEVTKHFHSFIEDGEEKLRSSPVAVKWPKELKEINPTLIKQNKGKDLSSEDKKNYRLGMKSFFSWFNWTGTKPGKEFRSGDELTRLIIDDLFPYAVKYYTEALPGDGLDDEDSSEGEELDISEEDDDEGETSQQDATNSKKRTAKVDDQPSKKKK</sequence>
<gene>
    <name evidence="5" type="ordered locus">DEHA2E14784g</name>
</gene>
<dbReference type="PANTHER" id="PTHR11875">
    <property type="entry name" value="TESTIS-SPECIFIC Y-ENCODED PROTEIN"/>
    <property type="match status" value="1"/>
</dbReference>
<dbReference type="AlphaFoldDB" id="Q6BPC3"/>
<evidence type="ECO:0000256" key="2">
    <source>
        <dbReference type="RuleBase" id="RU003876"/>
    </source>
</evidence>
<proteinExistence type="inferred from homology"/>
<dbReference type="HOGENOM" id="CLU_072852_0_0_1"/>
<comment type="similarity">
    <text evidence="1 2">Belongs to the nucleosome assembly protein (NAP) family.</text>
</comment>
<dbReference type="Pfam" id="PF00956">
    <property type="entry name" value="NAP"/>
    <property type="match status" value="1"/>
</dbReference>
<feature type="compositionally biased region" description="Basic and acidic residues" evidence="4">
    <location>
        <begin position="270"/>
        <end position="281"/>
    </location>
</feature>
<dbReference type="GO" id="GO:0005634">
    <property type="term" value="C:nucleus"/>
    <property type="evidence" value="ECO:0007669"/>
    <property type="project" value="EnsemblFungi"/>
</dbReference>